<dbReference type="Proteomes" id="UP001497493">
    <property type="component" value="Chromosome"/>
</dbReference>
<gene>
    <name evidence="1" type="ORF">MECH1_V1_1080</name>
</gene>
<sequence>MKIYTVGHSHRTLEQLLALLGEQGIGCVVDVRSQPGSARFPHFNRPALARALEQAGIDYLWEGQALGGRRPRSPEDARHRALGAGFRSFATHMGTPAFRAGIDRLLERARCRRTVLLCTEKDPSRCHRALIADYLTVRGYDLRHLIDPGVAKRHGLHPAAWLEGQTLVYHPAPDAADLCATGS</sequence>
<protein>
    <recommendedName>
        <fullName evidence="3">DUF488 domain-containing protein</fullName>
    </recommendedName>
</protein>
<evidence type="ECO:0000313" key="1">
    <source>
        <dbReference type="EMBL" id="CAL1239856.1"/>
    </source>
</evidence>
<reference evidence="1 2" key="1">
    <citation type="submission" date="2024-04" db="EMBL/GenBank/DDBJ databases">
        <authorList>
            <person name="Cremers G."/>
        </authorList>
    </citation>
    <scope>NUCLEOTIDE SEQUENCE [LARGE SCALE GENOMIC DNA]</scope>
    <source>
        <strain evidence="1">MeCH1-AG</strain>
    </source>
</reference>
<accession>A0ABM9NGV7</accession>
<dbReference type="Pfam" id="PF04343">
    <property type="entry name" value="DUF488"/>
    <property type="match status" value="1"/>
</dbReference>
<dbReference type="PANTHER" id="PTHR39337:SF1">
    <property type="entry name" value="BLR5642 PROTEIN"/>
    <property type="match status" value="1"/>
</dbReference>
<dbReference type="InterPro" id="IPR007438">
    <property type="entry name" value="DUF488"/>
</dbReference>
<evidence type="ECO:0000313" key="2">
    <source>
        <dbReference type="Proteomes" id="UP001497493"/>
    </source>
</evidence>
<dbReference type="PANTHER" id="PTHR39337">
    <property type="entry name" value="BLR5642 PROTEIN"/>
    <property type="match status" value="1"/>
</dbReference>
<name>A0ABM9NGV7_9GAMM</name>
<dbReference type="EMBL" id="OZ026884">
    <property type="protein sequence ID" value="CAL1239856.1"/>
    <property type="molecule type" value="Genomic_DNA"/>
</dbReference>
<dbReference type="PIRSF" id="PIRSF024492">
    <property type="entry name" value="UCP024492"/>
    <property type="match status" value="1"/>
</dbReference>
<evidence type="ECO:0008006" key="3">
    <source>
        <dbReference type="Google" id="ProtNLM"/>
    </source>
</evidence>
<proteinExistence type="predicted"/>
<keyword evidence="2" id="KW-1185">Reference proteome</keyword>
<organism evidence="1 2">
    <name type="scientific">Candidatus Methylocalor cossyra</name>
    <dbReference type="NCBI Taxonomy" id="3108543"/>
    <lineage>
        <taxon>Bacteria</taxon>
        <taxon>Pseudomonadati</taxon>
        <taxon>Pseudomonadota</taxon>
        <taxon>Gammaproteobacteria</taxon>
        <taxon>Methylococcales</taxon>
        <taxon>Methylococcaceae</taxon>
        <taxon>Candidatus Methylocalor</taxon>
    </lineage>
</organism>
<dbReference type="RefSeq" id="WP_348759388.1">
    <property type="nucleotide sequence ID" value="NZ_OZ026884.1"/>
</dbReference>
<dbReference type="InterPro" id="IPR014519">
    <property type="entry name" value="UCP024492"/>
</dbReference>